<dbReference type="AlphaFoldDB" id="D7MWC4"/>
<organism evidence="3">
    <name type="scientific">Arabidopsis lyrata subsp. lyrata</name>
    <name type="common">Lyre-leaved rock-cress</name>
    <dbReference type="NCBI Taxonomy" id="81972"/>
    <lineage>
        <taxon>Eukaryota</taxon>
        <taxon>Viridiplantae</taxon>
        <taxon>Streptophyta</taxon>
        <taxon>Embryophyta</taxon>
        <taxon>Tracheophyta</taxon>
        <taxon>Spermatophyta</taxon>
        <taxon>Magnoliopsida</taxon>
        <taxon>eudicotyledons</taxon>
        <taxon>Gunneridae</taxon>
        <taxon>Pentapetalae</taxon>
        <taxon>rosids</taxon>
        <taxon>malvids</taxon>
        <taxon>Brassicales</taxon>
        <taxon>Brassicaceae</taxon>
        <taxon>Camelineae</taxon>
        <taxon>Arabidopsis</taxon>
    </lineage>
</organism>
<dbReference type="EMBL" id="GL348786">
    <property type="protein sequence ID" value="EFH39157.1"/>
    <property type="molecule type" value="Genomic_DNA"/>
</dbReference>
<keyword evidence="1" id="KW-0812">Transmembrane</keyword>
<evidence type="ECO:0000313" key="3">
    <source>
        <dbReference type="Proteomes" id="UP000008694"/>
    </source>
</evidence>
<name>D7MWC4_ARALL</name>
<sequence length="208" mass="23056">MSTVLKKVGFTTWLGSHTNTQYVMASTLAKDLGFKLLSVILLYFNMDPSKYIGSTDHKTTRNIAGWSGLAFSSFSLIDIVLRTKFKDLRIFDEAAIICLFGSLSALYFSMFELNSLIFISSGGVFLLVAIIMVVGNRCRSGVVPAELHPELRLLIEALKEDESLQNPQVLMQLKSTIFIMMMTNSDDPHALALLDIVKSRTTTTPPPP</sequence>
<proteinExistence type="predicted"/>
<feature type="transmembrane region" description="Helical" evidence="1">
    <location>
        <begin position="21"/>
        <end position="43"/>
    </location>
</feature>
<protein>
    <submittedName>
        <fullName evidence="2">Predicted protein</fullName>
    </submittedName>
</protein>
<evidence type="ECO:0000256" key="1">
    <source>
        <dbReference type="SAM" id="Phobius"/>
    </source>
</evidence>
<accession>D7MWC4</accession>
<feature type="transmembrane region" description="Helical" evidence="1">
    <location>
        <begin position="116"/>
        <end position="134"/>
    </location>
</feature>
<reference evidence="3" key="1">
    <citation type="journal article" date="2011" name="Nat. Genet.">
        <title>The Arabidopsis lyrata genome sequence and the basis of rapid genome size change.</title>
        <authorList>
            <person name="Hu T.T."/>
            <person name="Pattyn P."/>
            <person name="Bakker E.G."/>
            <person name="Cao J."/>
            <person name="Cheng J.-F."/>
            <person name="Clark R.M."/>
            <person name="Fahlgren N."/>
            <person name="Fawcett J.A."/>
            <person name="Grimwood J."/>
            <person name="Gundlach H."/>
            <person name="Haberer G."/>
            <person name="Hollister J.D."/>
            <person name="Ossowski S."/>
            <person name="Ottilar R.P."/>
            <person name="Salamov A.A."/>
            <person name="Schneeberger K."/>
            <person name="Spannagl M."/>
            <person name="Wang X."/>
            <person name="Yang L."/>
            <person name="Nasrallah M.E."/>
            <person name="Bergelson J."/>
            <person name="Carrington J.C."/>
            <person name="Gaut B.S."/>
            <person name="Schmutz J."/>
            <person name="Mayer K.F.X."/>
            <person name="Van de Peer Y."/>
            <person name="Grigoriev I.V."/>
            <person name="Nordborg M."/>
            <person name="Weigel D."/>
            <person name="Guo Y.-L."/>
        </authorList>
    </citation>
    <scope>NUCLEOTIDE SEQUENCE [LARGE SCALE GENOMIC DNA]</scope>
    <source>
        <strain evidence="3">cv. MN47</strain>
    </source>
</reference>
<dbReference type="Proteomes" id="UP000008694">
    <property type="component" value="Unassembled WGS sequence"/>
</dbReference>
<feature type="transmembrane region" description="Helical" evidence="1">
    <location>
        <begin position="63"/>
        <end position="81"/>
    </location>
</feature>
<gene>
    <name evidence="2" type="ORF">ARALYDRAFT_655303</name>
</gene>
<evidence type="ECO:0000313" key="2">
    <source>
        <dbReference type="EMBL" id="EFH39157.1"/>
    </source>
</evidence>
<dbReference type="Gramene" id="Al_scaffold_0096_5">
    <property type="protein sequence ID" value="Al_scaffold_0096_5"/>
    <property type="gene ID" value="Al_scaffold_0096_5"/>
</dbReference>
<keyword evidence="1" id="KW-1133">Transmembrane helix</keyword>
<feature type="transmembrane region" description="Helical" evidence="1">
    <location>
        <begin position="93"/>
        <end position="110"/>
    </location>
</feature>
<dbReference type="HOGENOM" id="CLU_1322517_0_0_1"/>
<keyword evidence="3" id="KW-1185">Reference proteome</keyword>
<keyword evidence="1" id="KW-0472">Membrane</keyword>